<name>U5D2R4_AMBTC</name>
<organism evidence="1 2">
    <name type="scientific">Amborella trichopoda</name>
    <dbReference type="NCBI Taxonomy" id="13333"/>
    <lineage>
        <taxon>Eukaryota</taxon>
        <taxon>Viridiplantae</taxon>
        <taxon>Streptophyta</taxon>
        <taxon>Embryophyta</taxon>
        <taxon>Tracheophyta</taxon>
        <taxon>Spermatophyta</taxon>
        <taxon>Magnoliopsida</taxon>
        <taxon>Amborellales</taxon>
        <taxon>Amborellaceae</taxon>
        <taxon>Amborella</taxon>
    </lineage>
</organism>
<dbReference type="Proteomes" id="UP000017836">
    <property type="component" value="Unassembled WGS sequence"/>
</dbReference>
<dbReference type="STRING" id="13333.U5D2R4"/>
<keyword evidence="2" id="KW-1185">Reference proteome</keyword>
<dbReference type="HOGENOM" id="CLU_146265_0_0_1"/>
<proteinExistence type="predicted"/>
<dbReference type="Gramene" id="ERN14638">
    <property type="protein sequence ID" value="ERN14638"/>
    <property type="gene ID" value="AMTR_s00038p00194660"/>
</dbReference>
<evidence type="ECO:0000313" key="1">
    <source>
        <dbReference type="EMBL" id="ERN14638.1"/>
    </source>
</evidence>
<protein>
    <recommendedName>
        <fullName evidence="3">Retrotransposon gag domain-containing protein</fullName>
    </recommendedName>
</protein>
<dbReference type="EMBL" id="KI392532">
    <property type="protein sequence ID" value="ERN14638.1"/>
    <property type="molecule type" value="Genomic_DNA"/>
</dbReference>
<evidence type="ECO:0000313" key="2">
    <source>
        <dbReference type="Proteomes" id="UP000017836"/>
    </source>
</evidence>
<evidence type="ECO:0008006" key="3">
    <source>
        <dbReference type="Google" id="ProtNLM"/>
    </source>
</evidence>
<reference evidence="2" key="1">
    <citation type="journal article" date="2013" name="Science">
        <title>The Amborella genome and the evolution of flowering plants.</title>
        <authorList>
            <consortium name="Amborella Genome Project"/>
        </authorList>
    </citation>
    <scope>NUCLEOTIDE SEQUENCE [LARGE SCALE GENOMIC DNA]</scope>
</reference>
<dbReference type="AlphaFoldDB" id="U5D2R4"/>
<gene>
    <name evidence="1" type="ORF">AMTR_s00038p00194660</name>
</gene>
<accession>U5D2R4</accession>
<sequence>MAMLAKLQEQVEELRGDQILCKRAVSNGALVAKEVSKLDRFFEAMSLVDERAKVHNATMCLTDVATLWWRRRHADMEWGSCTINTWDDLKREIKRQFYLENVDYLARKNLK</sequence>